<proteinExistence type="predicted"/>
<sequence>MEVAADKERQFYQQEQAQWLQQIFLNLAHWQAAKKMRDHAAQAYEHRINTSQRVMLAPFNPQVIEIDSDSEQSEQDEVEVQKTLNYWNSKVADFTRNTITYLNRELKKLIDQKIDIVPLVWKILKATQPYDDIRQLAPIKGLFIFLAKQGIHILNLRYNNQSVFDFAINMGNYALLNILLEFNIKQIKLTADRTLNNIYYSLQRLQNMSDNYRLAGNNRVQEIIDGHIRSAHRA</sequence>
<organism evidence="1 2">
    <name type="scientific">candidate division TM6 bacterium JCVI TM6SC1</name>
    <dbReference type="NCBI Taxonomy" id="1306947"/>
    <lineage>
        <taxon>Bacteria</taxon>
        <taxon>Candidatus Babelota</taxon>
        <taxon>Vermiphilus</taxon>
    </lineage>
</organism>
<dbReference type="AlphaFoldDB" id="A0A0D2K407"/>
<dbReference type="Proteomes" id="UP000032214">
    <property type="component" value="Unassembled WGS sequence"/>
</dbReference>
<dbReference type="EMBL" id="ARQD01000003">
    <property type="protein sequence ID" value="KIX85017.1"/>
    <property type="molecule type" value="Genomic_DNA"/>
</dbReference>
<gene>
    <name evidence="1" type="ORF">J120_03635</name>
</gene>
<accession>A0A0D2K407</accession>
<comment type="caution">
    <text evidence="1">The sequence shown here is derived from an EMBL/GenBank/DDBJ whole genome shotgun (WGS) entry which is preliminary data.</text>
</comment>
<dbReference type="STRING" id="1306947.J120_03635"/>
<evidence type="ECO:0000313" key="2">
    <source>
        <dbReference type="Proteomes" id="UP000032214"/>
    </source>
</evidence>
<protein>
    <submittedName>
        <fullName evidence="1">Uncharacterized protein</fullName>
    </submittedName>
</protein>
<reference evidence="1 2" key="1">
    <citation type="journal article" date="2013" name="Proc. Natl. Acad. Sci. U.S.A.">
        <title>Candidate phylum TM6 genome recovered from a hospital sink biofilm provides genomic insights into this uncultivated phylum.</title>
        <authorList>
            <person name="McLean J.S."/>
            <person name="Lombardo M.J."/>
            <person name="Badger J.H."/>
            <person name="Edlund A."/>
            <person name="Novotny M."/>
            <person name="Yee-Greenbaum J."/>
            <person name="Vyahhi N."/>
            <person name="Hall A.P."/>
            <person name="Yang Y."/>
            <person name="Dupont C.L."/>
            <person name="Ziegler M.G."/>
            <person name="Chitsaz H."/>
            <person name="Allen A.E."/>
            <person name="Yooseph S."/>
            <person name="Tesler G."/>
            <person name="Pevzner P.A."/>
            <person name="Friedman R.M."/>
            <person name="Nealson K.H."/>
            <person name="Venter J.C."/>
            <person name="Lasken R.S."/>
        </authorList>
    </citation>
    <scope>NUCLEOTIDE SEQUENCE [LARGE SCALE GENOMIC DNA]</scope>
    <source>
        <strain evidence="1 2">TM6SC1</strain>
    </source>
</reference>
<name>A0A0D2K407_9BACT</name>
<keyword evidence="2" id="KW-1185">Reference proteome</keyword>
<evidence type="ECO:0000313" key="1">
    <source>
        <dbReference type="EMBL" id="KIX85017.1"/>
    </source>
</evidence>